<comment type="caution">
    <text evidence="3">The sequence shown here is derived from an EMBL/GenBank/DDBJ whole genome shotgun (WGS) entry which is preliminary data.</text>
</comment>
<proteinExistence type="predicted"/>
<dbReference type="Pfam" id="PF00207">
    <property type="entry name" value="A2M"/>
    <property type="match status" value="1"/>
</dbReference>
<dbReference type="InterPro" id="IPR050473">
    <property type="entry name" value="A2M/Complement_sys"/>
</dbReference>
<dbReference type="InterPro" id="IPR013783">
    <property type="entry name" value="Ig-like_fold"/>
</dbReference>
<dbReference type="Proteomes" id="UP001469553">
    <property type="component" value="Unassembled WGS sequence"/>
</dbReference>
<dbReference type="InterPro" id="IPR011625">
    <property type="entry name" value="A2M_N_BRD"/>
</dbReference>
<evidence type="ECO:0000313" key="4">
    <source>
        <dbReference type="Proteomes" id="UP001469553"/>
    </source>
</evidence>
<accession>A0ABV0YGW2</accession>
<dbReference type="InterPro" id="IPR001599">
    <property type="entry name" value="Macroglobln_a2"/>
</dbReference>
<gene>
    <name evidence="3" type="ORF">AMECASPLE_029551</name>
</gene>
<dbReference type="EMBL" id="JAHRIP010031610">
    <property type="protein sequence ID" value="MEQ2293084.1"/>
    <property type="molecule type" value="Genomic_DNA"/>
</dbReference>
<dbReference type="PANTHER" id="PTHR11412">
    <property type="entry name" value="MACROGLOBULIN / COMPLEMENT"/>
    <property type="match status" value="1"/>
</dbReference>
<organism evidence="3 4">
    <name type="scientific">Ameca splendens</name>
    <dbReference type="NCBI Taxonomy" id="208324"/>
    <lineage>
        <taxon>Eukaryota</taxon>
        <taxon>Metazoa</taxon>
        <taxon>Chordata</taxon>
        <taxon>Craniata</taxon>
        <taxon>Vertebrata</taxon>
        <taxon>Euteleostomi</taxon>
        <taxon>Actinopterygii</taxon>
        <taxon>Neopterygii</taxon>
        <taxon>Teleostei</taxon>
        <taxon>Neoteleostei</taxon>
        <taxon>Acanthomorphata</taxon>
        <taxon>Ovalentaria</taxon>
        <taxon>Atherinomorphae</taxon>
        <taxon>Cyprinodontiformes</taxon>
        <taxon>Goodeidae</taxon>
        <taxon>Ameca</taxon>
    </lineage>
</organism>
<dbReference type="Pfam" id="PF07703">
    <property type="entry name" value="A2M_BRD"/>
    <property type="match status" value="1"/>
</dbReference>
<reference evidence="3 4" key="1">
    <citation type="submission" date="2021-06" db="EMBL/GenBank/DDBJ databases">
        <authorList>
            <person name="Palmer J.M."/>
        </authorList>
    </citation>
    <scope>NUCLEOTIDE SEQUENCE [LARGE SCALE GENOMIC DNA]</scope>
    <source>
        <strain evidence="3 4">AS_MEX2019</strain>
        <tissue evidence="3">Muscle</tissue>
    </source>
</reference>
<dbReference type="SUPFAM" id="SSF81296">
    <property type="entry name" value="E set domains"/>
    <property type="match status" value="1"/>
</dbReference>
<feature type="domain" description="Alpha-2-macroglobulin" evidence="2">
    <location>
        <begin position="456"/>
        <end position="545"/>
    </location>
</feature>
<protein>
    <submittedName>
        <fullName evidence="3">Uncharacterized protein</fullName>
    </submittedName>
</protein>
<evidence type="ECO:0000313" key="3">
    <source>
        <dbReference type="EMBL" id="MEQ2293084.1"/>
    </source>
</evidence>
<dbReference type="SMART" id="SM01359">
    <property type="entry name" value="A2M_N_2"/>
    <property type="match status" value="1"/>
</dbReference>
<evidence type="ECO:0000259" key="2">
    <source>
        <dbReference type="SMART" id="SM01360"/>
    </source>
</evidence>
<dbReference type="Gene3D" id="2.20.130.20">
    <property type="match status" value="1"/>
</dbReference>
<dbReference type="Gene3D" id="2.60.40.1930">
    <property type="match status" value="1"/>
</dbReference>
<sequence length="649" mass="72715">MSFRNAVTSVITHLPSSQTRTTPSCGVLQAGHMQTSNKGCSTFTFKVSGFTKHDPKLLLDVLDVSATVVDKLTCVSHTQWERIKITYLIGRLFFEHVPETYTQGKDLVGKVKAVDYPGKPVPHLTVYLFTGKKGSPCFMDTVKTDHSGIATFSLDTEKFRGEVYLFASSTKDLEHPGHKITYYDIAWFKVDKSCLGPHTCRFLKVLSFDKPLHCFKEEEITIEYSVEQHNQDFLDIVYLVLSRGHIVLQGYEHLHSSPEKFEGRFSFSLKMNPDFAPSIQIVAYTVLNCERVLAHSARFYTKDCFRNKVISKFSPSPALPGEDVRLCIKAQQNSVCGVSLIDLNVLARANAGDLDANQIYNFLPIKKSYPIPPGLQDTPECVEHQGLQLLTNLAVQNPTCLKLRGRKYQALLSRKRGPHNPETKALEGAHLPDPGRIPYKCYDDLQEPVHKLSTETWLFDLVKIGQHGKTCVSYTVPEVITTWNADIFCISPHGFGLAHPVLLSVFRPFSLDFKLPYSMIRGERFKLKSVIYNYLSTSLRIKVTAAASSDYTLTPLSTDHSIFCLCGGEHKILRWTLSPRSLGDVTVSLNATAVSSRTACCNQDVNVPESGHSTVVTRSLKVKAMGQEIIQTHSWLLCPKGQYRLGRTK</sequence>
<keyword evidence="4" id="KW-1185">Reference proteome</keyword>
<name>A0ABV0YGW2_9TELE</name>
<dbReference type="InterPro" id="IPR014756">
    <property type="entry name" value="Ig_E-set"/>
</dbReference>
<evidence type="ECO:0000259" key="1">
    <source>
        <dbReference type="SMART" id="SM01359"/>
    </source>
</evidence>
<feature type="domain" description="Alpha-2-macroglobulin bait region" evidence="1">
    <location>
        <begin position="203"/>
        <end position="348"/>
    </location>
</feature>
<dbReference type="Gene3D" id="2.60.40.10">
    <property type="entry name" value="Immunoglobulins"/>
    <property type="match status" value="1"/>
</dbReference>
<dbReference type="PANTHER" id="PTHR11412:SF150">
    <property type="entry name" value="ALPHA-2-MACROGLOBULIN-RELATED"/>
    <property type="match status" value="1"/>
</dbReference>
<dbReference type="SMART" id="SM01360">
    <property type="entry name" value="A2M"/>
    <property type="match status" value="1"/>
</dbReference>